<proteinExistence type="predicted"/>
<dbReference type="EMBL" id="JQBT01000033">
    <property type="protein sequence ID" value="KRN78716.1"/>
    <property type="molecule type" value="Genomic_DNA"/>
</dbReference>
<evidence type="ECO:0000313" key="1">
    <source>
        <dbReference type="EMBL" id="KRN78716.1"/>
    </source>
</evidence>
<accession>A0A0R2JUM2</accession>
<dbReference type="Proteomes" id="UP000051565">
    <property type="component" value="Unassembled WGS sequence"/>
</dbReference>
<name>A0A0R2JUM2_9LACO</name>
<dbReference type="AlphaFoldDB" id="A0A0R2JUM2"/>
<gene>
    <name evidence="1" type="ORF">IV52_GL000993</name>
</gene>
<protein>
    <submittedName>
        <fullName evidence="1">Uncharacterized protein</fullName>
    </submittedName>
</protein>
<dbReference type="STRING" id="53444.AYR59_03150"/>
<evidence type="ECO:0000313" key="2">
    <source>
        <dbReference type="Proteomes" id="UP000051565"/>
    </source>
</evidence>
<comment type="caution">
    <text evidence="1">The sequence shown here is derived from an EMBL/GenBank/DDBJ whole genome shotgun (WGS) entry which is preliminary data.</text>
</comment>
<sequence>MKRMSKKKLERQEREKIAIDMNDFLIKYAESILGPKPDLAQQLYEAGKNDLTGLDKLLEDDGYGRKNQYENLAQGFICDFYHIEPEDGQQEKAELAREAINYLGKNANKFNQWAEE</sequence>
<keyword evidence="2" id="KW-1185">Reference proteome</keyword>
<dbReference type="PATRIC" id="fig|1122148.6.peg.1019"/>
<organism evidence="1 2">
    <name type="scientific">Fructilactobacillus lindneri DSM 20690 = JCM 11027</name>
    <dbReference type="NCBI Taxonomy" id="1122148"/>
    <lineage>
        <taxon>Bacteria</taxon>
        <taxon>Bacillati</taxon>
        <taxon>Bacillota</taxon>
        <taxon>Bacilli</taxon>
        <taxon>Lactobacillales</taxon>
        <taxon>Lactobacillaceae</taxon>
        <taxon>Fructilactobacillus</taxon>
    </lineage>
</organism>
<reference evidence="1 2" key="1">
    <citation type="journal article" date="2015" name="Genome Announc.">
        <title>Expanding the biotechnology potential of lactobacilli through comparative genomics of 213 strains and associated genera.</title>
        <authorList>
            <person name="Sun Z."/>
            <person name="Harris H.M."/>
            <person name="McCann A."/>
            <person name="Guo C."/>
            <person name="Argimon S."/>
            <person name="Zhang W."/>
            <person name="Yang X."/>
            <person name="Jeffery I.B."/>
            <person name="Cooney J.C."/>
            <person name="Kagawa T.F."/>
            <person name="Liu W."/>
            <person name="Song Y."/>
            <person name="Salvetti E."/>
            <person name="Wrobel A."/>
            <person name="Rasinkangas P."/>
            <person name="Parkhill J."/>
            <person name="Rea M.C."/>
            <person name="O'Sullivan O."/>
            <person name="Ritari J."/>
            <person name="Douillard F.P."/>
            <person name="Paul Ross R."/>
            <person name="Yang R."/>
            <person name="Briner A.E."/>
            <person name="Felis G.E."/>
            <person name="de Vos W.M."/>
            <person name="Barrangou R."/>
            <person name="Klaenhammer T.R."/>
            <person name="Caufield P.W."/>
            <person name="Cui Y."/>
            <person name="Zhang H."/>
            <person name="O'Toole P.W."/>
        </authorList>
    </citation>
    <scope>NUCLEOTIDE SEQUENCE [LARGE SCALE GENOMIC DNA]</scope>
    <source>
        <strain evidence="1 2">DSM 20690</strain>
    </source>
</reference>